<dbReference type="InterPro" id="IPR005467">
    <property type="entry name" value="His_kinase_dom"/>
</dbReference>
<dbReference type="PANTHER" id="PTHR24421:SF58">
    <property type="entry name" value="SIGNAL TRANSDUCTION HISTIDINE-PROTEIN KINASE_PHOSPHATASE UHPB"/>
    <property type="match status" value="1"/>
</dbReference>
<feature type="domain" description="Histidine kinase" evidence="9">
    <location>
        <begin position="319"/>
        <end position="506"/>
    </location>
</feature>
<evidence type="ECO:0000256" key="5">
    <source>
        <dbReference type="ARBA" id="ARBA00022679"/>
    </source>
</evidence>
<dbReference type="Pfam" id="PF02518">
    <property type="entry name" value="HATPase_c"/>
    <property type="match status" value="1"/>
</dbReference>
<dbReference type="EC" id="2.7.13.3" evidence="3"/>
<evidence type="ECO:0000256" key="2">
    <source>
        <dbReference type="ARBA" id="ARBA00004370"/>
    </source>
</evidence>
<evidence type="ECO:0000256" key="6">
    <source>
        <dbReference type="ARBA" id="ARBA00022777"/>
    </source>
</evidence>
<keyword evidence="12" id="KW-1185">Reference proteome</keyword>
<accession>A0A2K9EP09</accession>
<dbReference type="GO" id="GO:0046983">
    <property type="term" value="F:protein dimerization activity"/>
    <property type="evidence" value="ECO:0007669"/>
    <property type="project" value="InterPro"/>
</dbReference>
<sequence>MRKLFHAAIIPQPSCASSISACIRASSLRGPILSTARPTTQTLWPIWPPGSGSIRPWTRIIASVNLPPMSRLTLTQHILVVILAIQLVLLTTLAAASLRDLSVQAAAEQRTGISTARSLVLATIGTLQGNVPTDRLMAALPERLISPANASIAVLDARDDTVRQPAAPATSPPYAPMWFARLITPQPQETRLPVVIDQQMLGFVVIAADPAGQIAGAWRDIQRIVGMTALAALAQAALILWLTRRALRPVGNIAARLADLTRGRFDARVGPVTEPDLAPIGRGVDQLALTLEQARNDRKRLQRQVVTRADHERKAIARDLHDEMGPCLFGLRVEADALATATEDPKIPEHAAAITRIADQIGGLNRALLDDLRPGAIGQLPFADVLTGYVADLAARFPDHRILVNLPPGLGEPDEATAITLFRILQEGTTNALRHAGAERIEVSLSTRPGQWIMTVSDDGTGMVPDTPHGTGLSGMSERIALLSGRLAIQSDKGGTRLTAELPKDPLP</sequence>
<evidence type="ECO:0000256" key="8">
    <source>
        <dbReference type="SAM" id="Phobius"/>
    </source>
</evidence>
<dbReference type="GO" id="GO:0016020">
    <property type="term" value="C:membrane"/>
    <property type="evidence" value="ECO:0007669"/>
    <property type="project" value="UniProtKB-SubCell"/>
</dbReference>
<dbReference type="PROSITE" id="PS51257">
    <property type="entry name" value="PROKAR_LIPOPROTEIN"/>
    <property type="match status" value="1"/>
</dbReference>
<dbReference type="PROSITE" id="PS50885">
    <property type="entry name" value="HAMP"/>
    <property type="match status" value="1"/>
</dbReference>
<proteinExistence type="predicted"/>
<dbReference type="Gene3D" id="3.30.565.10">
    <property type="entry name" value="Histidine kinase-like ATPase, C-terminal domain"/>
    <property type="match status" value="1"/>
</dbReference>
<dbReference type="InterPro" id="IPR011712">
    <property type="entry name" value="Sig_transdc_His_kin_sub3_dim/P"/>
</dbReference>
<dbReference type="KEGG" id="paro:CUV01_08325"/>
<organism evidence="11 12">
    <name type="scientific">Paracoccus tegillarcae</name>
    <dbReference type="NCBI Taxonomy" id="1529068"/>
    <lineage>
        <taxon>Bacteria</taxon>
        <taxon>Pseudomonadati</taxon>
        <taxon>Pseudomonadota</taxon>
        <taxon>Alphaproteobacteria</taxon>
        <taxon>Rhodobacterales</taxon>
        <taxon>Paracoccaceae</taxon>
        <taxon>Paracoccus</taxon>
    </lineage>
</organism>
<dbReference type="GO" id="GO:0000155">
    <property type="term" value="F:phosphorelay sensor kinase activity"/>
    <property type="evidence" value="ECO:0007669"/>
    <property type="project" value="InterPro"/>
</dbReference>
<protein>
    <recommendedName>
        <fullName evidence="3">histidine kinase</fullName>
        <ecNumber evidence="3">2.7.13.3</ecNumber>
    </recommendedName>
</protein>
<evidence type="ECO:0000259" key="10">
    <source>
        <dbReference type="PROSITE" id="PS50885"/>
    </source>
</evidence>
<keyword evidence="5" id="KW-0808">Transferase</keyword>
<keyword evidence="8" id="KW-0472">Membrane</keyword>
<dbReference type="EMBL" id="CP025408">
    <property type="protein sequence ID" value="AUH33395.1"/>
    <property type="molecule type" value="Genomic_DNA"/>
</dbReference>
<comment type="subcellular location">
    <subcellularLocation>
        <location evidence="2">Membrane</location>
    </subcellularLocation>
</comment>
<dbReference type="InterPro" id="IPR003660">
    <property type="entry name" value="HAMP_dom"/>
</dbReference>
<dbReference type="Pfam" id="PF07730">
    <property type="entry name" value="HisKA_3"/>
    <property type="match status" value="1"/>
</dbReference>
<evidence type="ECO:0000313" key="12">
    <source>
        <dbReference type="Proteomes" id="UP000233742"/>
    </source>
</evidence>
<keyword evidence="4" id="KW-0597">Phosphoprotein</keyword>
<evidence type="ECO:0000256" key="1">
    <source>
        <dbReference type="ARBA" id="ARBA00000085"/>
    </source>
</evidence>
<evidence type="ECO:0000256" key="4">
    <source>
        <dbReference type="ARBA" id="ARBA00022553"/>
    </source>
</evidence>
<evidence type="ECO:0000313" key="11">
    <source>
        <dbReference type="EMBL" id="AUH33395.1"/>
    </source>
</evidence>
<dbReference type="AlphaFoldDB" id="A0A2K9EP09"/>
<dbReference type="Gene3D" id="1.20.5.1930">
    <property type="match status" value="1"/>
</dbReference>
<keyword evidence="8" id="KW-0812">Transmembrane</keyword>
<reference evidence="11 12" key="1">
    <citation type="submission" date="2017-12" db="EMBL/GenBank/DDBJ databases">
        <authorList>
            <person name="Hurst M.R.H."/>
        </authorList>
    </citation>
    <scope>NUCLEOTIDE SEQUENCE [LARGE SCALE GENOMIC DNA]</scope>
    <source>
        <strain evidence="11 12">BM15</strain>
    </source>
</reference>
<dbReference type="SUPFAM" id="SSF55874">
    <property type="entry name" value="ATPase domain of HSP90 chaperone/DNA topoisomerase II/histidine kinase"/>
    <property type="match status" value="1"/>
</dbReference>
<dbReference type="InterPro" id="IPR036890">
    <property type="entry name" value="HATPase_C_sf"/>
</dbReference>
<evidence type="ECO:0000256" key="7">
    <source>
        <dbReference type="ARBA" id="ARBA00023012"/>
    </source>
</evidence>
<keyword evidence="8" id="KW-1133">Transmembrane helix</keyword>
<dbReference type="InterPro" id="IPR050482">
    <property type="entry name" value="Sensor_HK_TwoCompSys"/>
</dbReference>
<feature type="domain" description="HAMP" evidence="10">
    <location>
        <begin position="244"/>
        <end position="296"/>
    </location>
</feature>
<keyword evidence="7" id="KW-0902">Two-component regulatory system</keyword>
<dbReference type="SMART" id="SM00387">
    <property type="entry name" value="HATPase_c"/>
    <property type="match status" value="1"/>
</dbReference>
<evidence type="ECO:0000259" key="9">
    <source>
        <dbReference type="PROSITE" id="PS50109"/>
    </source>
</evidence>
<dbReference type="InterPro" id="IPR003594">
    <property type="entry name" value="HATPase_dom"/>
</dbReference>
<evidence type="ECO:0000256" key="3">
    <source>
        <dbReference type="ARBA" id="ARBA00012438"/>
    </source>
</evidence>
<keyword evidence="6" id="KW-0418">Kinase</keyword>
<comment type="catalytic activity">
    <reaction evidence="1">
        <text>ATP + protein L-histidine = ADP + protein N-phospho-L-histidine.</text>
        <dbReference type="EC" id="2.7.13.3"/>
    </reaction>
</comment>
<gene>
    <name evidence="11" type="ORF">CUV01_08325</name>
</gene>
<dbReference type="PANTHER" id="PTHR24421">
    <property type="entry name" value="NITRATE/NITRITE SENSOR PROTEIN NARX-RELATED"/>
    <property type="match status" value="1"/>
</dbReference>
<dbReference type="CDD" id="cd16917">
    <property type="entry name" value="HATPase_UhpB-NarQ-NarX-like"/>
    <property type="match status" value="1"/>
</dbReference>
<name>A0A2K9EP09_9RHOB</name>
<dbReference type="PROSITE" id="PS50109">
    <property type="entry name" value="HIS_KIN"/>
    <property type="match status" value="1"/>
</dbReference>
<feature type="transmembrane region" description="Helical" evidence="8">
    <location>
        <begin position="74"/>
        <end position="96"/>
    </location>
</feature>
<dbReference type="Proteomes" id="UP000233742">
    <property type="component" value="Chromosome"/>
</dbReference>